<proteinExistence type="predicted"/>
<reference evidence="3 4" key="1">
    <citation type="submission" date="2019-07" db="EMBL/GenBank/DDBJ databases">
        <title>Whole genome shotgun sequence of Acetobacter oeni NBRC 105207.</title>
        <authorList>
            <person name="Hosoyama A."/>
            <person name="Uohara A."/>
            <person name="Ohji S."/>
            <person name="Ichikawa N."/>
        </authorList>
    </citation>
    <scope>NUCLEOTIDE SEQUENCE [LARGE SCALE GENOMIC DNA]</scope>
    <source>
        <strain evidence="3 4">NBRC 105207</strain>
    </source>
</reference>
<comment type="caution">
    <text evidence="3">The sequence shown here is derived from an EMBL/GenBank/DDBJ whole genome shotgun (WGS) entry which is preliminary data.</text>
</comment>
<dbReference type="SUPFAM" id="SSF53756">
    <property type="entry name" value="UDP-Glycosyltransferase/glycogen phosphorylase"/>
    <property type="match status" value="1"/>
</dbReference>
<organism evidence="3 4">
    <name type="scientific">Acetobacter oeni</name>
    <dbReference type="NCBI Taxonomy" id="304077"/>
    <lineage>
        <taxon>Bacteria</taxon>
        <taxon>Pseudomonadati</taxon>
        <taxon>Pseudomonadota</taxon>
        <taxon>Alphaproteobacteria</taxon>
        <taxon>Acetobacterales</taxon>
        <taxon>Acetobacteraceae</taxon>
        <taxon>Acetobacter</taxon>
    </lineage>
</organism>
<dbReference type="EMBL" id="BJYG01000070">
    <property type="protein sequence ID" value="GEN65077.1"/>
    <property type="molecule type" value="Genomic_DNA"/>
</dbReference>
<name>A0A511XQ61_9PROT</name>
<evidence type="ECO:0000259" key="1">
    <source>
        <dbReference type="Pfam" id="PF00534"/>
    </source>
</evidence>
<gene>
    <name evidence="3" type="ORF">AOE01nite_33010</name>
</gene>
<accession>A0A511XQ61</accession>
<sequence>MRGEIAGRPLRIAIVASSYNFISDGVALTLNRLVDYLEKHGVKVRVFTPVSNTTAFPAPGTIVPVPSIPLPGRSEYRLAFALPHTEIKAFSPDLIHIALAPDPLGFTTLRTARKLGIPLVASYHTRYETYLKHYWYVAAFETVLKRYLSAYYAKCREVYVPSQSMIDILQAEGQKGKLLLWQRGVDPDQFSPGHRSMQWRSDHDIGPEETVILLVSRLVREKQLGIFSETFHRLTATGVPCRAVIVGDGPERATLERALPQAIFTGFLRGQELSVAYASSDIFVFPSETETFGNVTLEAMASGLACVCADASGSRSLVLDGITGFLARPGDVADFASCVRQLIRDPALRARMAAAARARALMFSWDQTMSSLLDHYKALVRDPA</sequence>
<dbReference type="Gene3D" id="3.40.50.2000">
    <property type="entry name" value="Glycogen Phosphorylase B"/>
    <property type="match status" value="2"/>
</dbReference>
<dbReference type="InterPro" id="IPR050194">
    <property type="entry name" value="Glycosyltransferase_grp1"/>
</dbReference>
<feature type="domain" description="Glycosyl transferase family 1" evidence="1">
    <location>
        <begin position="199"/>
        <end position="358"/>
    </location>
</feature>
<dbReference type="PANTHER" id="PTHR45947">
    <property type="entry name" value="SULFOQUINOVOSYL TRANSFERASE SQD2"/>
    <property type="match status" value="1"/>
</dbReference>
<dbReference type="Pfam" id="PF13439">
    <property type="entry name" value="Glyco_transf_4"/>
    <property type="match status" value="1"/>
</dbReference>
<dbReference type="AlphaFoldDB" id="A0A511XQ61"/>
<dbReference type="Pfam" id="PF00534">
    <property type="entry name" value="Glycos_transf_1"/>
    <property type="match status" value="1"/>
</dbReference>
<dbReference type="InterPro" id="IPR028098">
    <property type="entry name" value="Glyco_trans_4-like_N"/>
</dbReference>
<keyword evidence="4" id="KW-1185">Reference proteome</keyword>
<dbReference type="GO" id="GO:0016757">
    <property type="term" value="F:glycosyltransferase activity"/>
    <property type="evidence" value="ECO:0007669"/>
    <property type="project" value="InterPro"/>
</dbReference>
<evidence type="ECO:0000313" key="3">
    <source>
        <dbReference type="EMBL" id="GEN65077.1"/>
    </source>
</evidence>
<dbReference type="PANTHER" id="PTHR45947:SF3">
    <property type="entry name" value="SULFOQUINOVOSYL TRANSFERASE SQD2"/>
    <property type="match status" value="1"/>
</dbReference>
<evidence type="ECO:0008006" key="5">
    <source>
        <dbReference type="Google" id="ProtNLM"/>
    </source>
</evidence>
<evidence type="ECO:0000313" key="4">
    <source>
        <dbReference type="Proteomes" id="UP000321746"/>
    </source>
</evidence>
<dbReference type="CDD" id="cd03814">
    <property type="entry name" value="GT4-like"/>
    <property type="match status" value="1"/>
</dbReference>
<protein>
    <recommendedName>
        <fullName evidence="5">Glycosyl transferase family 1</fullName>
    </recommendedName>
</protein>
<feature type="domain" description="Glycosyltransferase subfamily 4-like N-terminal" evidence="2">
    <location>
        <begin position="24"/>
        <end position="189"/>
    </location>
</feature>
<dbReference type="Proteomes" id="UP000321746">
    <property type="component" value="Unassembled WGS sequence"/>
</dbReference>
<evidence type="ECO:0000259" key="2">
    <source>
        <dbReference type="Pfam" id="PF13439"/>
    </source>
</evidence>
<dbReference type="InterPro" id="IPR001296">
    <property type="entry name" value="Glyco_trans_1"/>
</dbReference>